<feature type="compositionally biased region" description="Polar residues" evidence="7">
    <location>
        <begin position="229"/>
        <end position="238"/>
    </location>
</feature>
<dbReference type="PANTHER" id="PTHR23315:SF240">
    <property type="entry name" value="U-BOX DOMAIN-CONTAINING PROTEIN 5"/>
    <property type="match status" value="1"/>
</dbReference>
<evidence type="ECO:0000256" key="4">
    <source>
        <dbReference type="ARBA" id="ARBA00022679"/>
    </source>
</evidence>
<dbReference type="InterPro" id="IPR000225">
    <property type="entry name" value="Armadillo"/>
</dbReference>
<keyword evidence="4" id="KW-0808">Transferase</keyword>
<comment type="catalytic activity">
    <reaction evidence="1">
        <text>S-ubiquitinyl-[E2 ubiquitin-conjugating enzyme]-L-cysteine + [acceptor protein]-L-lysine = [E2 ubiquitin-conjugating enzyme]-L-cysteine + N(6)-ubiquitinyl-[acceptor protein]-L-lysine.</text>
        <dbReference type="EC" id="2.3.2.27"/>
    </reaction>
</comment>
<feature type="domain" description="U-box" evidence="8">
    <location>
        <begin position="267"/>
        <end position="341"/>
    </location>
</feature>
<keyword evidence="5" id="KW-0677">Repeat</keyword>
<evidence type="ECO:0000256" key="5">
    <source>
        <dbReference type="ARBA" id="ARBA00022737"/>
    </source>
</evidence>
<dbReference type="SMART" id="SM00185">
    <property type="entry name" value="ARM"/>
    <property type="match status" value="4"/>
</dbReference>
<evidence type="ECO:0000313" key="10">
    <source>
        <dbReference type="Proteomes" id="UP001154282"/>
    </source>
</evidence>
<reference evidence="9" key="1">
    <citation type="submission" date="2022-08" db="EMBL/GenBank/DDBJ databases">
        <authorList>
            <person name="Gutierrez-Valencia J."/>
        </authorList>
    </citation>
    <scope>NUCLEOTIDE SEQUENCE</scope>
</reference>
<dbReference type="GO" id="GO:0016567">
    <property type="term" value="P:protein ubiquitination"/>
    <property type="evidence" value="ECO:0007669"/>
    <property type="project" value="InterPro"/>
</dbReference>
<dbReference type="SUPFAM" id="SSF57850">
    <property type="entry name" value="RING/U-box"/>
    <property type="match status" value="1"/>
</dbReference>
<protein>
    <recommendedName>
        <fullName evidence="3">RING-type E3 ubiquitin transferase</fullName>
        <ecNumber evidence="3">2.3.2.27</ecNumber>
    </recommendedName>
</protein>
<dbReference type="InterPro" id="IPR016024">
    <property type="entry name" value="ARM-type_fold"/>
</dbReference>
<dbReference type="InterPro" id="IPR011989">
    <property type="entry name" value="ARM-like"/>
</dbReference>
<dbReference type="Pfam" id="PF04564">
    <property type="entry name" value="U-box"/>
    <property type="match status" value="1"/>
</dbReference>
<dbReference type="Gene3D" id="3.30.40.10">
    <property type="entry name" value="Zinc/RING finger domain, C3HC4 (zinc finger)"/>
    <property type="match status" value="1"/>
</dbReference>
<proteinExistence type="predicted"/>
<dbReference type="SMART" id="SM00504">
    <property type="entry name" value="Ubox"/>
    <property type="match status" value="1"/>
</dbReference>
<evidence type="ECO:0000256" key="7">
    <source>
        <dbReference type="SAM" id="MobiDB-lite"/>
    </source>
</evidence>
<evidence type="ECO:0000256" key="1">
    <source>
        <dbReference type="ARBA" id="ARBA00000900"/>
    </source>
</evidence>
<dbReference type="EC" id="2.3.2.27" evidence="3"/>
<evidence type="ECO:0000313" key="9">
    <source>
        <dbReference type="EMBL" id="CAI0462101.1"/>
    </source>
</evidence>
<dbReference type="EMBL" id="CAMGYJ010000008">
    <property type="protein sequence ID" value="CAI0462101.1"/>
    <property type="molecule type" value="Genomic_DNA"/>
</dbReference>
<dbReference type="PROSITE" id="PS51698">
    <property type="entry name" value="U_BOX"/>
    <property type="match status" value="1"/>
</dbReference>
<dbReference type="SUPFAM" id="SSF48371">
    <property type="entry name" value="ARM repeat"/>
    <property type="match status" value="1"/>
</dbReference>
<keyword evidence="10" id="KW-1185">Reference proteome</keyword>
<comment type="caution">
    <text evidence="9">The sequence shown here is derived from an EMBL/GenBank/DDBJ whole genome shotgun (WGS) entry which is preliminary data.</text>
</comment>
<organism evidence="9 10">
    <name type="scientific">Linum tenue</name>
    <dbReference type="NCBI Taxonomy" id="586396"/>
    <lineage>
        <taxon>Eukaryota</taxon>
        <taxon>Viridiplantae</taxon>
        <taxon>Streptophyta</taxon>
        <taxon>Embryophyta</taxon>
        <taxon>Tracheophyta</taxon>
        <taxon>Spermatophyta</taxon>
        <taxon>Magnoliopsida</taxon>
        <taxon>eudicotyledons</taxon>
        <taxon>Gunneridae</taxon>
        <taxon>Pentapetalae</taxon>
        <taxon>rosids</taxon>
        <taxon>fabids</taxon>
        <taxon>Malpighiales</taxon>
        <taxon>Linaceae</taxon>
        <taxon>Linum</taxon>
    </lineage>
</organism>
<evidence type="ECO:0000256" key="3">
    <source>
        <dbReference type="ARBA" id="ARBA00012483"/>
    </source>
</evidence>
<evidence type="ECO:0000256" key="6">
    <source>
        <dbReference type="ARBA" id="ARBA00022786"/>
    </source>
</evidence>
<dbReference type="InterPro" id="IPR003613">
    <property type="entry name" value="Ubox_domain"/>
</dbReference>
<sequence length="752" mass="83117">MGSDATEQAEVPLQFHSFKVHHLMCAQLMKLVEKITQIKPQIEASRPRCSSGIHALVSLGSALDKANQLLQYCSGSSKLYLAMTGEAMVAKFMRSRKQLEQSLGQIQTMLPVILATELSPILDDLEAANFVMDPSEEEAGKVMLELLRHGTDSAESQSSVFQVALSKLRITSQRDLVIEVRSIKNLLNTVGESSPNKTKILKTLLYLLKKYKNSVSVKNRNGYHEGTTFIPNNTNDASVHSRRINPGLGNHDKDGRQPEILSSDAAAPPEEFRCPISRRVMYDPVIIASGQTYERMWIQKWFDEGNSTCPRTKLKLENRFMTPNTGMKTLISKWCANYGITVMDPTTQPLQSLDLSSDSIVSLSSSRNDIAQLDISNVSLGSLEASYSFNGSRSELMPEHGSLDKCEYHANMCEKDVEILSRLSELPWDSQYKTVQDINSRLNNCICQPWVSESSRSFIEPLVIHLRNALQRCDLRAQKNGSILLLALVDKAGSGVSHLQEDAYSLLASFLDCEVIEETVAILDTLSAHQNCRSKIEASGAMVSLPKIFDRERKELQEQVIRILCNLSSSSSDVCSKLASLECFIPKLVPFIKDSSVARHCILLLKNLCDTEEARVTVAETNGCISSIAQLLESGSSEEQEHAVTVLLSLCSQRVQYCHLLMDEGVIPSLCCISLNGNDKAKVSALELLRQLRDVVPNESSEQESSSLPPNCLGDAAALVEVVSPRGKGRKQGFLGNLAGYLTSRKKREING</sequence>
<keyword evidence="6" id="KW-0833">Ubl conjugation pathway</keyword>
<evidence type="ECO:0000259" key="8">
    <source>
        <dbReference type="PROSITE" id="PS51698"/>
    </source>
</evidence>
<evidence type="ECO:0000256" key="2">
    <source>
        <dbReference type="ARBA" id="ARBA00004906"/>
    </source>
</evidence>
<accession>A0AAV0NV78</accession>
<dbReference type="InterPro" id="IPR045210">
    <property type="entry name" value="RING-Ubox_PUB"/>
</dbReference>
<dbReference type="CDD" id="cd16664">
    <property type="entry name" value="RING-Ubox_PUB"/>
    <property type="match status" value="1"/>
</dbReference>
<dbReference type="InterPro" id="IPR013083">
    <property type="entry name" value="Znf_RING/FYVE/PHD"/>
</dbReference>
<dbReference type="Gene3D" id="1.25.10.10">
    <property type="entry name" value="Leucine-rich Repeat Variant"/>
    <property type="match status" value="1"/>
</dbReference>
<gene>
    <name evidence="9" type="ORF">LITE_LOCUS35221</name>
</gene>
<name>A0AAV0NV78_9ROSI</name>
<dbReference type="Proteomes" id="UP001154282">
    <property type="component" value="Unassembled WGS sequence"/>
</dbReference>
<dbReference type="AlphaFoldDB" id="A0AAV0NV78"/>
<dbReference type="PANTHER" id="PTHR23315">
    <property type="entry name" value="U BOX DOMAIN-CONTAINING"/>
    <property type="match status" value="1"/>
</dbReference>
<dbReference type="GO" id="GO:0061630">
    <property type="term" value="F:ubiquitin protein ligase activity"/>
    <property type="evidence" value="ECO:0007669"/>
    <property type="project" value="UniProtKB-EC"/>
</dbReference>
<feature type="region of interest" description="Disordered" evidence="7">
    <location>
        <begin position="226"/>
        <end position="264"/>
    </location>
</feature>
<comment type="pathway">
    <text evidence="2">Protein modification; protein ubiquitination.</text>
</comment>